<evidence type="ECO:0000256" key="7">
    <source>
        <dbReference type="ARBA" id="ARBA00023136"/>
    </source>
</evidence>
<dbReference type="InterPro" id="IPR051050">
    <property type="entry name" value="Lipid_II_flippase_MurJ/MviN"/>
</dbReference>
<dbReference type="NCBIfam" id="TIGR01695">
    <property type="entry name" value="murJ_mviN"/>
    <property type="match status" value="1"/>
</dbReference>
<feature type="transmembrane region" description="Helical" evidence="8">
    <location>
        <begin position="379"/>
        <end position="398"/>
    </location>
</feature>
<dbReference type="UniPathway" id="UPA00219"/>
<keyword evidence="8 9" id="KW-0961">Cell wall biogenesis/degradation</keyword>
<feature type="transmembrane region" description="Helical" evidence="8">
    <location>
        <begin position="404"/>
        <end position="426"/>
    </location>
</feature>
<keyword evidence="4 8" id="KW-0133">Cell shape</keyword>
<feature type="transmembrane region" description="Helical" evidence="8">
    <location>
        <begin position="478"/>
        <end position="496"/>
    </location>
</feature>
<dbReference type="HAMAP" id="MF_02078">
    <property type="entry name" value="MurJ_MviN"/>
    <property type="match status" value="1"/>
</dbReference>
<keyword evidence="3 8" id="KW-0812">Transmembrane</keyword>
<keyword evidence="5 8" id="KW-0573">Peptidoglycan synthesis</keyword>
<dbReference type="EMBL" id="QXDJ01000002">
    <property type="protein sequence ID" value="RII35018.1"/>
    <property type="molecule type" value="Genomic_DNA"/>
</dbReference>
<evidence type="ECO:0000256" key="5">
    <source>
        <dbReference type="ARBA" id="ARBA00022984"/>
    </source>
</evidence>
<comment type="pathway">
    <text evidence="8">Cell wall biogenesis; peptidoglycan biosynthesis.</text>
</comment>
<keyword evidence="2 8" id="KW-1003">Cell membrane</keyword>
<organism evidence="10 11">
    <name type="scientific">Clostridium chromiireducens</name>
    <dbReference type="NCBI Taxonomy" id="225345"/>
    <lineage>
        <taxon>Bacteria</taxon>
        <taxon>Bacillati</taxon>
        <taxon>Bacillota</taxon>
        <taxon>Clostridia</taxon>
        <taxon>Eubacteriales</taxon>
        <taxon>Clostridiaceae</taxon>
        <taxon>Clostridium</taxon>
    </lineage>
</organism>
<dbReference type="PRINTS" id="PR01806">
    <property type="entry name" value="VIRFACTRMVIN"/>
</dbReference>
<evidence type="ECO:0000256" key="4">
    <source>
        <dbReference type="ARBA" id="ARBA00022960"/>
    </source>
</evidence>
<feature type="transmembrane region" description="Helical" evidence="8">
    <location>
        <begin position="123"/>
        <end position="144"/>
    </location>
</feature>
<feature type="transmembrane region" description="Helical" evidence="8">
    <location>
        <begin position="89"/>
        <end position="111"/>
    </location>
</feature>
<keyword evidence="8 9" id="KW-0813">Transport</keyword>
<feature type="transmembrane region" description="Helical" evidence="8">
    <location>
        <begin position="12"/>
        <end position="29"/>
    </location>
</feature>
<dbReference type="GO" id="GO:0015648">
    <property type="term" value="F:lipid-linked peptidoglycan transporter activity"/>
    <property type="evidence" value="ECO:0007669"/>
    <property type="project" value="UniProtKB-UniRule"/>
</dbReference>
<feature type="transmembrane region" description="Helical" evidence="8">
    <location>
        <begin position="156"/>
        <end position="178"/>
    </location>
</feature>
<evidence type="ECO:0000256" key="6">
    <source>
        <dbReference type="ARBA" id="ARBA00022989"/>
    </source>
</evidence>
<comment type="similarity">
    <text evidence="8 9">Belongs to the MurJ/MviN family.</text>
</comment>
<dbReference type="GO" id="GO:0009252">
    <property type="term" value="P:peptidoglycan biosynthetic process"/>
    <property type="evidence" value="ECO:0007669"/>
    <property type="project" value="UniProtKB-UniRule"/>
</dbReference>
<feature type="transmembrane region" description="Helical" evidence="8">
    <location>
        <begin position="226"/>
        <end position="250"/>
    </location>
</feature>
<dbReference type="Proteomes" id="UP000265930">
    <property type="component" value="Unassembled WGS sequence"/>
</dbReference>
<gene>
    <name evidence="8 10" type="primary">murJ</name>
    <name evidence="10" type="ORF">D2A34_07365</name>
</gene>
<evidence type="ECO:0000313" key="10">
    <source>
        <dbReference type="EMBL" id="RII35018.1"/>
    </source>
</evidence>
<feature type="transmembrane region" description="Helical" evidence="8">
    <location>
        <begin position="184"/>
        <end position="205"/>
    </location>
</feature>
<feature type="transmembrane region" description="Helical" evidence="8">
    <location>
        <begin position="49"/>
        <end position="69"/>
    </location>
</feature>
<comment type="function">
    <text evidence="8 9">Involved in peptidoglycan biosynthesis. Transports lipid-linked peptidoglycan precursors from the inner to the outer leaflet of the cytoplasmic membrane.</text>
</comment>
<evidence type="ECO:0000256" key="8">
    <source>
        <dbReference type="HAMAP-Rule" id="MF_02078"/>
    </source>
</evidence>
<dbReference type="GO" id="GO:0071555">
    <property type="term" value="P:cell wall organization"/>
    <property type="evidence" value="ECO:0007669"/>
    <property type="project" value="UniProtKB-UniRule"/>
</dbReference>
<evidence type="ECO:0000256" key="2">
    <source>
        <dbReference type="ARBA" id="ARBA00022475"/>
    </source>
</evidence>
<proteinExistence type="inferred from homology"/>
<dbReference type="GO" id="GO:0008360">
    <property type="term" value="P:regulation of cell shape"/>
    <property type="evidence" value="ECO:0007669"/>
    <property type="project" value="UniProtKB-UniRule"/>
</dbReference>
<keyword evidence="7 8" id="KW-0472">Membrane</keyword>
<evidence type="ECO:0000256" key="9">
    <source>
        <dbReference type="PIRNR" id="PIRNR002869"/>
    </source>
</evidence>
<feature type="transmembrane region" description="Helical" evidence="8">
    <location>
        <begin position="438"/>
        <end position="458"/>
    </location>
</feature>
<dbReference type="PANTHER" id="PTHR47019">
    <property type="entry name" value="LIPID II FLIPPASE MURJ"/>
    <property type="match status" value="1"/>
</dbReference>
<dbReference type="PANTHER" id="PTHR47019:SF1">
    <property type="entry name" value="LIPID II FLIPPASE MURJ"/>
    <property type="match status" value="1"/>
</dbReference>
<dbReference type="GO" id="GO:0005886">
    <property type="term" value="C:plasma membrane"/>
    <property type="evidence" value="ECO:0007669"/>
    <property type="project" value="UniProtKB-SubCell"/>
</dbReference>
<accession>A0A399IPQ8</accession>
<keyword evidence="6 8" id="KW-1133">Transmembrane helix</keyword>
<dbReference type="RefSeq" id="WP_119366191.1">
    <property type="nucleotide sequence ID" value="NZ_QXDJ01000002.1"/>
</dbReference>
<feature type="transmembrane region" description="Helical" evidence="8">
    <location>
        <begin position="308"/>
        <end position="330"/>
    </location>
</feature>
<name>A0A399IPQ8_9CLOT</name>
<evidence type="ECO:0000313" key="11">
    <source>
        <dbReference type="Proteomes" id="UP000265930"/>
    </source>
</evidence>
<dbReference type="GO" id="GO:0034204">
    <property type="term" value="P:lipid translocation"/>
    <property type="evidence" value="ECO:0007669"/>
    <property type="project" value="TreeGrafter"/>
</dbReference>
<evidence type="ECO:0000256" key="3">
    <source>
        <dbReference type="ARBA" id="ARBA00022692"/>
    </source>
</evidence>
<protein>
    <recommendedName>
        <fullName evidence="8">Probable lipid II flippase MurJ</fullName>
    </recommendedName>
</protein>
<sequence>MRNSILKTASLMIMFNLFSKVLGFLRDYFTAVKFGTTREADAYLMASNIPNVLFVIIGTSIMTIIIPVYNEIKCKAENEELEKFTSNMITILFIVSLILTIFCELFAPQLVKIMAPGFSGYKYTLTVLLTRILASVIILNTLIYTFTAILQCENNFSLPASIGIPYNIVLIIYLIFYIDKFGVTGISAVVSIALIIQICILTYGLKKIKFKYKFYLNFKDKNFKKILTLLMPICIGTGMTQINGVFNGIYASSLDSGSVAAINYALKLNALIVDIIIVSITTIIYQNLTKVIFNSEGKTLYKETNRGIITMFIVLIPIVIIAAMYSQYIVKFLFQRGAFNSESTMLTAKAFYYYSLGLFAIAINNILSRVCYSLGDTKTPMINTFLAILVNISTGFILKDILGVGGIALASTIGSIVSVIALYFNINKKVKNCISKNTVVSVIKLFISCIPLILFIMYSKEYIININSSNVSLELIKIGIISMLGCVIYVCGGILLKIEEFRGLKNILNKFKFNK</sequence>
<reference evidence="10 11" key="1">
    <citation type="submission" date="2018-08" db="EMBL/GenBank/DDBJ databases">
        <title>Genome of Clostridium chromiireducens C1, DSM12136.</title>
        <authorList>
            <person name="Xing M."/>
            <person name="Wei Y."/>
            <person name="Ang E.L."/>
            <person name="Zhao H."/>
            <person name="Zhang Y."/>
        </authorList>
    </citation>
    <scope>NUCLEOTIDE SEQUENCE [LARGE SCALE GENOMIC DNA]</scope>
    <source>
        <strain evidence="10 11">C1</strain>
    </source>
</reference>
<dbReference type="InterPro" id="IPR004268">
    <property type="entry name" value="MurJ"/>
</dbReference>
<dbReference type="CDD" id="cd13123">
    <property type="entry name" value="MATE_MurJ_like"/>
    <property type="match status" value="1"/>
</dbReference>
<dbReference type="Pfam" id="PF03023">
    <property type="entry name" value="MurJ"/>
    <property type="match status" value="1"/>
</dbReference>
<comment type="subcellular location">
    <subcellularLocation>
        <location evidence="1 8">Cell membrane</location>
        <topology evidence="1 8">Multi-pass membrane protein</topology>
    </subcellularLocation>
</comment>
<dbReference type="PIRSF" id="PIRSF002869">
    <property type="entry name" value="MviN"/>
    <property type="match status" value="1"/>
</dbReference>
<evidence type="ECO:0000256" key="1">
    <source>
        <dbReference type="ARBA" id="ARBA00004651"/>
    </source>
</evidence>
<dbReference type="AlphaFoldDB" id="A0A399IPQ8"/>
<feature type="transmembrane region" description="Helical" evidence="8">
    <location>
        <begin position="350"/>
        <end position="367"/>
    </location>
</feature>
<comment type="caution">
    <text evidence="10">The sequence shown here is derived from an EMBL/GenBank/DDBJ whole genome shotgun (WGS) entry which is preliminary data.</text>
</comment>